<dbReference type="EMBL" id="HBUF01127205">
    <property type="protein sequence ID" value="CAG6643435.1"/>
    <property type="molecule type" value="Transcribed_RNA"/>
</dbReference>
<keyword evidence="3" id="KW-0458">Lysosome</keyword>
<dbReference type="GO" id="GO:0005085">
    <property type="term" value="F:guanyl-nucleotide exchange factor activity"/>
    <property type="evidence" value="ECO:0007669"/>
    <property type="project" value="TreeGrafter"/>
</dbReference>
<evidence type="ECO:0000313" key="6">
    <source>
        <dbReference type="EMBL" id="CAG6643435.1"/>
    </source>
</evidence>
<evidence type="ECO:0000256" key="3">
    <source>
        <dbReference type="ARBA" id="ARBA00023228"/>
    </source>
</evidence>
<feature type="region of interest" description="Disordered" evidence="5">
    <location>
        <begin position="94"/>
        <end position="122"/>
    </location>
</feature>
<evidence type="ECO:0000256" key="4">
    <source>
        <dbReference type="ARBA" id="ARBA00032690"/>
    </source>
</evidence>
<sequence>MVFDNVEDKLGYLILNQEGAVLASDGDLKNSEHTATVITNVLHLVDSIPPHTNGYNQLTITYAQHSYIVSLSNKKIYILKRRFNIPEEAVLSESNSSVVSTNISEDEEGRAGGGGDTSSVAS</sequence>
<name>A0A8D8R318_9HEMI</name>
<dbReference type="GO" id="GO:0005764">
    <property type="term" value="C:lysosome"/>
    <property type="evidence" value="ECO:0007669"/>
    <property type="project" value="UniProtKB-SubCell"/>
</dbReference>
<reference evidence="6" key="1">
    <citation type="submission" date="2021-05" db="EMBL/GenBank/DDBJ databases">
        <authorList>
            <person name="Alioto T."/>
            <person name="Alioto T."/>
            <person name="Gomez Garrido J."/>
        </authorList>
    </citation>
    <scope>NUCLEOTIDE SEQUENCE</scope>
</reference>
<dbReference type="PANTHER" id="PTHR33967">
    <property type="entry name" value="RAGULATOR COMPLEX PROTEIN LAMTOR4"/>
    <property type="match status" value="1"/>
</dbReference>
<dbReference type="SUPFAM" id="SSF103196">
    <property type="entry name" value="Roadblock/LC7 domain"/>
    <property type="match status" value="1"/>
</dbReference>
<organism evidence="6">
    <name type="scientific">Cacopsylla melanoneura</name>
    <dbReference type="NCBI Taxonomy" id="428564"/>
    <lineage>
        <taxon>Eukaryota</taxon>
        <taxon>Metazoa</taxon>
        <taxon>Ecdysozoa</taxon>
        <taxon>Arthropoda</taxon>
        <taxon>Hexapoda</taxon>
        <taxon>Insecta</taxon>
        <taxon>Pterygota</taxon>
        <taxon>Neoptera</taxon>
        <taxon>Paraneoptera</taxon>
        <taxon>Hemiptera</taxon>
        <taxon>Sternorrhyncha</taxon>
        <taxon>Psylloidea</taxon>
        <taxon>Psyllidae</taxon>
        <taxon>Psyllinae</taxon>
        <taxon>Cacopsylla</taxon>
    </lineage>
</organism>
<dbReference type="InterPro" id="IPR034601">
    <property type="entry name" value="LAMTOR4"/>
</dbReference>
<accession>A0A8D8R318</accession>
<dbReference type="PANTHER" id="PTHR33967:SF1">
    <property type="entry name" value="RAGULATOR COMPLEX PROTEIN LAMTOR4"/>
    <property type="match status" value="1"/>
</dbReference>
<dbReference type="GO" id="GO:0032008">
    <property type="term" value="P:positive regulation of TOR signaling"/>
    <property type="evidence" value="ECO:0007669"/>
    <property type="project" value="InterPro"/>
</dbReference>
<dbReference type="GO" id="GO:0071986">
    <property type="term" value="C:Ragulator complex"/>
    <property type="evidence" value="ECO:0007669"/>
    <property type="project" value="InterPro"/>
</dbReference>
<protein>
    <recommendedName>
        <fullName evidence="4">Late endosomal/lysosomal adaptor and MAPK and MTOR activator 4</fullName>
    </recommendedName>
</protein>
<feature type="compositionally biased region" description="Polar residues" evidence="5">
    <location>
        <begin position="94"/>
        <end position="103"/>
    </location>
</feature>
<evidence type="ECO:0000256" key="2">
    <source>
        <dbReference type="ARBA" id="ARBA00010627"/>
    </source>
</evidence>
<evidence type="ECO:0000256" key="1">
    <source>
        <dbReference type="ARBA" id="ARBA00004371"/>
    </source>
</evidence>
<evidence type="ECO:0000256" key="5">
    <source>
        <dbReference type="SAM" id="MobiDB-lite"/>
    </source>
</evidence>
<proteinExistence type="inferred from homology"/>
<dbReference type="AlphaFoldDB" id="A0A8D8R318"/>
<comment type="subcellular location">
    <subcellularLocation>
        <location evidence="1">Lysosome</location>
    </subcellularLocation>
</comment>
<comment type="similarity">
    <text evidence="2">Belongs to the LAMTOR4 family.</text>
</comment>
<dbReference type="GO" id="GO:0071230">
    <property type="term" value="P:cellular response to amino acid stimulus"/>
    <property type="evidence" value="ECO:0007669"/>
    <property type="project" value="InterPro"/>
</dbReference>